<dbReference type="PANTHER" id="PTHR32196">
    <property type="entry name" value="ABC TRANSPORTER PERMEASE PROTEIN YPHD-RELATED-RELATED"/>
    <property type="match status" value="1"/>
</dbReference>
<dbReference type="Proteomes" id="UP000050514">
    <property type="component" value="Unassembled WGS sequence"/>
</dbReference>
<keyword evidence="5" id="KW-0997">Cell inner membrane</keyword>
<comment type="caution">
    <text evidence="12">The sequence shown here is derived from an EMBL/GenBank/DDBJ whole genome shotgun (WGS) entry which is preliminary data.</text>
</comment>
<evidence type="ECO:0000256" key="2">
    <source>
        <dbReference type="ARBA" id="ARBA00011262"/>
    </source>
</evidence>
<name>A0A0P6WXQ1_9CHLR</name>
<keyword evidence="6 11" id="KW-0812">Transmembrane</keyword>
<proteinExistence type="predicted"/>
<keyword evidence="7 11" id="KW-1133">Transmembrane helix</keyword>
<dbReference type="GO" id="GO:0005886">
    <property type="term" value="C:plasma membrane"/>
    <property type="evidence" value="ECO:0007669"/>
    <property type="project" value="UniProtKB-SubCell"/>
</dbReference>
<keyword evidence="3" id="KW-0813">Transport</keyword>
<feature type="transmembrane region" description="Helical" evidence="11">
    <location>
        <begin position="288"/>
        <end position="305"/>
    </location>
</feature>
<keyword evidence="8 11" id="KW-0472">Membrane</keyword>
<evidence type="ECO:0000256" key="6">
    <source>
        <dbReference type="ARBA" id="ARBA00022692"/>
    </source>
</evidence>
<evidence type="ECO:0000256" key="4">
    <source>
        <dbReference type="ARBA" id="ARBA00022475"/>
    </source>
</evidence>
<evidence type="ECO:0000313" key="13">
    <source>
        <dbReference type="Proteomes" id="UP000050514"/>
    </source>
</evidence>
<evidence type="ECO:0000256" key="11">
    <source>
        <dbReference type="SAM" id="Phobius"/>
    </source>
</evidence>
<evidence type="ECO:0000256" key="10">
    <source>
        <dbReference type="ARBA" id="ARBA00039382"/>
    </source>
</evidence>
<feature type="transmembrane region" description="Helical" evidence="11">
    <location>
        <begin position="116"/>
        <end position="134"/>
    </location>
</feature>
<feature type="transmembrane region" description="Helical" evidence="11">
    <location>
        <begin position="206"/>
        <end position="224"/>
    </location>
</feature>
<evidence type="ECO:0000256" key="9">
    <source>
        <dbReference type="ARBA" id="ARBA00025439"/>
    </source>
</evidence>
<dbReference type="EMBL" id="LGHJ01000027">
    <property type="protein sequence ID" value="KPL71248.1"/>
    <property type="molecule type" value="Genomic_DNA"/>
</dbReference>
<feature type="transmembrane region" description="Helical" evidence="11">
    <location>
        <begin position="154"/>
        <end position="175"/>
    </location>
</feature>
<evidence type="ECO:0000256" key="5">
    <source>
        <dbReference type="ARBA" id="ARBA00022519"/>
    </source>
</evidence>
<dbReference type="STRING" id="360411.AC812_16440"/>
<comment type="subcellular location">
    <subcellularLocation>
        <location evidence="1">Cell membrane</location>
        <topology evidence="1">Multi-pass membrane protein</topology>
    </subcellularLocation>
</comment>
<feature type="transmembrane region" description="Helical" evidence="11">
    <location>
        <begin position="236"/>
        <end position="254"/>
    </location>
</feature>
<dbReference type="AlphaFoldDB" id="A0A0P6WXQ1"/>
<dbReference type="PANTHER" id="PTHR32196:SF29">
    <property type="entry name" value="AUTOINDUCER 2 IMPORT SYSTEM PERMEASE PROTEIN LSRC"/>
    <property type="match status" value="1"/>
</dbReference>
<feature type="transmembrane region" description="Helical" evidence="11">
    <location>
        <begin position="86"/>
        <end position="104"/>
    </location>
</feature>
<sequence>MPGLSRRDLFTIGLVILEVVIFSIVSENFLNSSNLRSVLRNATELSLVSIGMTIVILMGGIDISVGSALGVVAIIVGWLIQAEVHPLIIGLVAILVGTTIGFVNGSLITFGRIPDIIATLGMSNILRAAVFGMLGGRWITGLPPVFSPLVQGQYFGIPASIFVIFIFYFVFWALLTFLPIGRHIYATGNNVEAAKLSGIDVRKTRIVGYMLLGSLVGFSSLLYVGRLGSVEITVGIDLPISAIAAVVIGGASVFGGRGSIVGTLAGVFFMAFMKNGLLLLGIPSLWERAVIGFLIIFSVGIDLLINKHQAIAKFLHLKTRQSRVGEA</sequence>
<evidence type="ECO:0000256" key="8">
    <source>
        <dbReference type="ARBA" id="ARBA00023136"/>
    </source>
</evidence>
<gene>
    <name evidence="12" type="ORF">AC812_16440</name>
</gene>
<dbReference type="InterPro" id="IPR001851">
    <property type="entry name" value="ABC_transp_permease"/>
</dbReference>
<feature type="transmembrane region" description="Helical" evidence="11">
    <location>
        <begin position="12"/>
        <end position="30"/>
    </location>
</feature>
<evidence type="ECO:0000256" key="1">
    <source>
        <dbReference type="ARBA" id="ARBA00004651"/>
    </source>
</evidence>
<keyword evidence="13" id="KW-1185">Reference proteome</keyword>
<comment type="subunit">
    <text evidence="2">The complex is composed of two ATP-binding proteins (LsrA), two transmembrane proteins (LsrC and LsrD) and a solute-binding protein (LsrB).</text>
</comment>
<keyword evidence="4" id="KW-1003">Cell membrane</keyword>
<dbReference type="CDD" id="cd06579">
    <property type="entry name" value="TM_PBP1_transp_AraH_like"/>
    <property type="match status" value="1"/>
</dbReference>
<comment type="function">
    <text evidence="9">Part of the ABC transporter complex LsrABCD involved in autoinducer 2 (AI-2) import. Probably responsible for the translocation of the substrate across the membrane.</text>
</comment>
<evidence type="ECO:0000256" key="3">
    <source>
        <dbReference type="ARBA" id="ARBA00022448"/>
    </source>
</evidence>
<feature type="transmembrane region" description="Helical" evidence="11">
    <location>
        <begin position="261"/>
        <end position="282"/>
    </location>
</feature>
<feature type="transmembrane region" description="Helical" evidence="11">
    <location>
        <begin position="50"/>
        <end position="80"/>
    </location>
</feature>
<dbReference type="GO" id="GO:0022857">
    <property type="term" value="F:transmembrane transporter activity"/>
    <property type="evidence" value="ECO:0007669"/>
    <property type="project" value="InterPro"/>
</dbReference>
<evidence type="ECO:0000313" key="12">
    <source>
        <dbReference type="EMBL" id="KPL71248.1"/>
    </source>
</evidence>
<dbReference type="Pfam" id="PF02653">
    <property type="entry name" value="BPD_transp_2"/>
    <property type="match status" value="1"/>
</dbReference>
<reference evidence="12 13" key="1">
    <citation type="submission" date="2015-07" db="EMBL/GenBank/DDBJ databases">
        <title>Draft genome of Bellilinea caldifistulae DSM 17877.</title>
        <authorList>
            <person name="Hemp J."/>
            <person name="Ward L.M."/>
            <person name="Pace L.A."/>
            <person name="Fischer W.W."/>
        </authorList>
    </citation>
    <scope>NUCLEOTIDE SEQUENCE [LARGE SCALE GENOMIC DNA]</scope>
    <source>
        <strain evidence="12 13">GOMI-1</strain>
    </source>
</reference>
<accession>A0A0P6WXQ1</accession>
<evidence type="ECO:0000256" key="7">
    <source>
        <dbReference type="ARBA" id="ARBA00022989"/>
    </source>
</evidence>
<protein>
    <recommendedName>
        <fullName evidence="10">Autoinducer 2 import system permease protein LsrC</fullName>
    </recommendedName>
</protein>
<organism evidence="12 13">
    <name type="scientific">Bellilinea caldifistulae</name>
    <dbReference type="NCBI Taxonomy" id="360411"/>
    <lineage>
        <taxon>Bacteria</taxon>
        <taxon>Bacillati</taxon>
        <taxon>Chloroflexota</taxon>
        <taxon>Anaerolineae</taxon>
        <taxon>Anaerolineales</taxon>
        <taxon>Anaerolineaceae</taxon>
        <taxon>Bellilinea</taxon>
    </lineage>
</organism>